<keyword evidence="2" id="KW-0175">Coiled coil</keyword>
<dbReference type="Pfam" id="PF00672">
    <property type="entry name" value="HAMP"/>
    <property type="match status" value="1"/>
</dbReference>
<dbReference type="PANTHER" id="PTHR43156">
    <property type="entry name" value="STAGE II SPORULATION PROTEIN E-RELATED"/>
    <property type="match status" value="1"/>
</dbReference>
<dbReference type="STRING" id="395493.BegalDRAFT_3213"/>
<dbReference type="AlphaFoldDB" id="I3CK91"/>
<dbReference type="CDD" id="cd06225">
    <property type="entry name" value="HAMP"/>
    <property type="match status" value="1"/>
</dbReference>
<dbReference type="SUPFAM" id="SSF158472">
    <property type="entry name" value="HAMP domain-like"/>
    <property type="match status" value="1"/>
</dbReference>
<dbReference type="InterPro" id="IPR001932">
    <property type="entry name" value="PPM-type_phosphatase-like_dom"/>
</dbReference>
<keyword evidence="3" id="KW-0472">Membrane</keyword>
<dbReference type="SUPFAM" id="SSF81606">
    <property type="entry name" value="PP2C-like"/>
    <property type="match status" value="1"/>
</dbReference>
<feature type="coiled-coil region" evidence="2">
    <location>
        <begin position="209"/>
        <end position="261"/>
    </location>
</feature>
<dbReference type="InterPro" id="IPR036457">
    <property type="entry name" value="PPM-type-like_dom_sf"/>
</dbReference>
<organism evidence="5 6">
    <name type="scientific">Beggiatoa alba B18LD</name>
    <dbReference type="NCBI Taxonomy" id="395493"/>
    <lineage>
        <taxon>Bacteria</taxon>
        <taxon>Pseudomonadati</taxon>
        <taxon>Pseudomonadota</taxon>
        <taxon>Gammaproteobacteria</taxon>
        <taxon>Thiotrichales</taxon>
        <taxon>Thiotrichaceae</taxon>
        <taxon>Beggiatoa</taxon>
    </lineage>
</organism>
<dbReference type="PANTHER" id="PTHR43156:SF2">
    <property type="entry name" value="STAGE II SPORULATION PROTEIN E"/>
    <property type="match status" value="1"/>
</dbReference>
<dbReference type="Pfam" id="PF07228">
    <property type="entry name" value="SpoIIE"/>
    <property type="match status" value="1"/>
</dbReference>
<feature type="transmembrane region" description="Helical" evidence="3">
    <location>
        <begin position="151"/>
        <end position="171"/>
    </location>
</feature>
<dbReference type="InterPro" id="IPR052016">
    <property type="entry name" value="Bact_Sigma-Reg"/>
</dbReference>
<dbReference type="eggNOG" id="COG2208">
    <property type="taxonomic scope" value="Bacteria"/>
</dbReference>
<dbReference type="GO" id="GO:0016791">
    <property type="term" value="F:phosphatase activity"/>
    <property type="evidence" value="ECO:0007669"/>
    <property type="project" value="TreeGrafter"/>
</dbReference>
<evidence type="ECO:0000313" key="5">
    <source>
        <dbReference type="EMBL" id="EIJ44034.1"/>
    </source>
</evidence>
<keyword evidence="6" id="KW-1185">Reference proteome</keyword>
<dbReference type="Gene3D" id="3.60.40.10">
    <property type="entry name" value="PPM-type phosphatase domain"/>
    <property type="match status" value="1"/>
</dbReference>
<name>I3CK91_9GAMM</name>
<evidence type="ECO:0000256" key="1">
    <source>
        <dbReference type="ARBA" id="ARBA00022801"/>
    </source>
</evidence>
<feature type="domain" description="HAMP" evidence="4">
    <location>
        <begin position="176"/>
        <end position="228"/>
    </location>
</feature>
<sequence length="507" mass="57200">MFSLNYMINTKLSSLHQRIFWLVTGSVAVVAVLLSAFFFVTVYTALHNHISENSHLILSYLSNNVALSLEQENYSMIVNLFDGVSKTGDLVNVWLLDQSKYVLISTDETATGLLFPLDIAKHAGFASLTLENQYTIAILSNDAVVDQVSRLLLLGIVIALAVLFTLLPYWIHRLTHSLTNPIHQASRAAVQMAYGNFDIHLTSSQIREIDTLVDSLANMSAQLKDLTNHLEQKVDERTIQLAQANQEISLLNSRLKTENIRMSAELDVTRRLQMMLLPSEDELKRISDLDIAGFMEPASEVGGDYYDVLCHNGRIKIGIGDVTGHGLESSVLMLMVQTAVYTLLTNEERNPIRFLNALNRTIYHNVQRMNSDKNLTLALLDYEDGYLWLSGQHEEILIVREDGNIELIDTMDLGFPIGLEQEISHYIDQAHLKLETGDVVVLYTDGITEAENTAHEHYGLNRLINAVKRSHQLDAHAIRQAVIHDLHRYIGQQKVYDDITLLVLKQR</sequence>
<accession>I3CK91</accession>
<evidence type="ECO:0000313" key="6">
    <source>
        <dbReference type="Proteomes" id="UP000005744"/>
    </source>
</evidence>
<evidence type="ECO:0000256" key="3">
    <source>
        <dbReference type="SAM" id="Phobius"/>
    </source>
</evidence>
<dbReference type="InterPro" id="IPR003660">
    <property type="entry name" value="HAMP_dom"/>
</dbReference>
<evidence type="ECO:0000256" key="2">
    <source>
        <dbReference type="SAM" id="Coils"/>
    </source>
</evidence>
<dbReference type="GO" id="GO:0016020">
    <property type="term" value="C:membrane"/>
    <property type="evidence" value="ECO:0007669"/>
    <property type="project" value="InterPro"/>
</dbReference>
<dbReference type="SMART" id="SM00304">
    <property type="entry name" value="HAMP"/>
    <property type="match status" value="1"/>
</dbReference>
<evidence type="ECO:0000259" key="4">
    <source>
        <dbReference type="PROSITE" id="PS50885"/>
    </source>
</evidence>
<dbReference type="Proteomes" id="UP000005744">
    <property type="component" value="Unassembled WGS sequence"/>
</dbReference>
<dbReference type="SMART" id="SM00331">
    <property type="entry name" value="PP2C_SIG"/>
    <property type="match status" value="1"/>
</dbReference>
<feature type="transmembrane region" description="Helical" evidence="3">
    <location>
        <begin position="20"/>
        <end position="46"/>
    </location>
</feature>
<dbReference type="HOGENOM" id="CLU_537117_0_0_6"/>
<keyword evidence="3" id="KW-0812">Transmembrane</keyword>
<keyword evidence="1" id="KW-0378">Hydrolase</keyword>
<protein>
    <submittedName>
        <fullName evidence="5">Serine phosphatase RsbU, regulator of sigma subunit</fullName>
    </submittedName>
</protein>
<dbReference type="GO" id="GO:0007165">
    <property type="term" value="P:signal transduction"/>
    <property type="evidence" value="ECO:0007669"/>
    <property type="project" value="InterPro"/>
</dbReference>
<reference evidence="5 6" key="1">
    <citation type="submission" date="2011-11" db="EMBL/GenBank/DDBJ databases">
        <title>Improved High-Quality Draft sequence of Beggiatoa alba B18lD.</title>
        <authorList>
            <consortium name="US DOE Joint Genome Institute"/>
            <person name="Lucas S."/>
            <person name="Han J."/>
            <person name="Lapidus A."/>
            <person name="Cheng J.-F."/>
            <person name="Goodwin L."/>
            <person name="Pitluck S."/>
            <person name="Peters L."/>
            <person name="Mikhailova N."/>
            <person name="Held B."/>
            <person name="Detter J.C."/>
            <person name="Han C."/>
            <person name="Tapia R."/>
            <person name="Land M."/>
            <person name="Hauser L."/>
            <person name="Kyrpides N."/>
            <person name="Ivanova N."/>
            <person name="Pagani I."/>
            <person name="Samuel K."/>
            <person name="Teske A."/>
            <person name="Mueller J."/>
            <person name="Woyke T."/>
        </authorList>
    </citation>
    <scope>NUCLEOTIDE SEQUENCE [LARGE SCALE GENOMIC DNA]</scope>
    <source>
        <strain evidence="5 6">B18LD</strain>
    </source>
</reference>
<proteinExistence type="predicted"/>
<keyword evidence="3" id="KW-1133">Transmembrane helix</keyword>
<dbReference type="EMBL" id="JH600070">
    <property type="protein sequence ID" value="EIJ44034.1"/>
    <property type="molecule type" value="Genomic_DNA"/>
</dbReference>
<gene>
    <name evidence="5" type="ORF">BegalDRAFT_3213</name>
</gene>
<dbReference type="Gene3D" id="6.10.340.10">
    <property type="match status" value="1"/>
</dbReference>
<dbReference type="PROSITE" id="PS50885">
    <property type="entry name" value="HAMP"/>
    <property type="match status" value="1"/>
</dbReference>